<reference evidence="2" key="1">
    <citation type="submission" date="2023-03" db="EMBL/GenBank/DDBJ databases">
        <title>Complete genome of Cladonia borealis.</title>
        <authorList>
            <person name="Park H."/>
        </authorList>
    </citation>
    <scope>NUCLEOTIDE SEQUENCE</scope>
    <source>
        <strain evidence="2">ANT050790</strain>
    </source>
</reference>
<evidence type="ECO:0000313" key="3">
    <source>
        <dbReference type="Proteomes" id="UP001166286"/>
    </source>
</evidence>
<comment type="caution">
    <text evidence="2">The sequence shown here is derived from an EMBL/GenBank/DDBJ whole genome shotgun (WGS) entry which is preliminary data.</text>
</comment>
<keyword evidence="3" id="KW-1185">Reference proteome</keyword>
<dbReference type="Proteomes" id="UP001166286">
    <property type="component" value="Unassembled WGS sequence"/>
</dbReference>
<accession>A0AA39QXJ1</accession>
<dbReference type="EMBL" id="JAFEKC020000014">
    <property type="protein sequence ID" value="KAK0511082.1"/>
    <property type="molecule type" value="Genomic_DNA"/>
</dbReference>
<evidence type="ECO:0000256" key="1">
    <source>
        <dbReference type="SAM" id="SignalP"/>
    </source>
</evidence>
<dbReference type="AlphaFoldDB" id="A0AA39QXJ1"/>
<evidence type="ECO:0000313" key="2">
    <source>
        <dbReference type="EMBL" id="KAK0511082.1"/>
    </source>
</evidence>
<feature type="chain" id="PRO_5041303530" evidence="1">
    <location>
        <begin position="27"/>
        <end position="545"/>
    </location>
</feature>
<sequence>MFPHYTIFVVFVILLAILDGSQKAYTAPLSGEPVAAENFDPAEAGPFGNITCLGDSYDLELPTQAHWNPNTVSMQSLCAKTQYGGGPPGQNIAGWCSIPPRALGYFHLSDPGSIAFDASPDAQANAQLQNPRVMLGCLYRCFCSNGVEELSLQSLSLQPKTYRSTDGLGGYTATSEVSSDTAYQVTIDIVDDFFVPQEQHMGPPQQPDDPYVLAQIVRTWTQVEVQAGNPTSLETIWVSLDPDNNITCIGNLPTFNLPAPYQMSQYGSLQELCAVYGSGGNLDANAGGYCHRSVGGNGQEQRVVWFSDEMTPRLNWTWAGGDFFAAASIRFYCWQRCACDSNPSRDNVTTNLWLWLNNHELIQKSDGSIDDESLSDSDDSFYSAISDSLEILPPQDGPSSSSGTCGSDGNQFCPYAWNATYFGSPPPQTPPNATDIEVAIGSKNNNLTVCGNHCQGPQDCWQSIPDTECNCALPFPDDAHTLGIDPIFPQAVCLVLSTLVVSGMLGTRDTPEYVNRRGEPYRCLCNATFIAPECCGSKDGIIYLH</sequence>
<organism evidence="2 3">
    <name type="scientific">Cladonia borealis</name>
    <dbReference type="NCBI Taxonomy" id="184061"/>
    <lineage>
        <taxon>Eukaryota</taxon>
        <taxon>Fungi</taxon>
        <taxon>Dikarya</taxon>
        <taxon>Ascomycota</taxon>
        <taxon>Pezizomycotina</taxon>
        <taxon>Lecanoromycetes</taxon>
        <taxon>OSLEUM clade</taxon>
        <taxon>Lecanoromycetidae</taxon>
        <taxon>Lecanorales</taxon>
        <taxon>Lecanorineae</taxon>
        <taxon>Cladoniaceae</taxon>
        <taxon>Cladonia</taxon>
    </lineage>
</organism>
<gene>
    <name evidence="2" type="ORF">JMJ35_006634</name>
</gene>
<feature type="signal peptide" evidence="1">
    <location>
        <begin position="1"/>
        <end position="26"/>
    </location>
</feature>
<protein>
    <submittedName>
        <fullName evidence="2">Uncharacterized protein</fullName>
    </submittedName>
</protein>
<name>A0AA39QXJ1_9LECA</name>
<proteinExistence type="predicted"/>
<keyword evidence="1" id="KW-0732">Signal</keyword>